<dbReference type="InterPro" id="IPR000014">
    <property type="entry name" value="PAS"/>
</dbReference>
<name>A0A5K8A4S3_9BACT</name>
<gene>
    <name evidence="8" type="ORF">DSCOOX_04700</name>
</gene>
<dbReference type="SUPFAM" id="SSF55785">
    <property type="entry name" value="PYP-like sensor domain (PAS domain)"/>
    <property type="match status" value="1"/>
</dbReference>
<dbReference type="InterPro" id="IPR000700">
    <property type="entry name" value="PAS-assoc_C"/>
</dbReference>
<dbReference type="EMBL" id="AP021879">
    <property type="protein sequence ID" value="BBO87290.1"/>
    <property type="molecule type" value="Genomic_DNA"/>
</dbReference>
<dbReference type="PANTHER" id="PTHR43065">
    <property type="entry name" value="SENSOR HISTIDINE KINASE"/>
    <property type="match status" value="1"/>
</dbReference>
<dbReference type="Pfam" id="PF02518">
    <property type="entry name" value="HATPase_c"/>
    <property type="match status" value="1"/>
</dbReference>
<keyword evidence="3" id="KW-0597">Phosphoprotein</keyword>
<feature type="region of interest" description="Disordered" evidence="5">
    <location>
        <begin position="1"/>
        <end position="22"/>
    </location>
</feature>
<evidence type="ECO:0000313" key="8">
    <source>
        <dbReference type="EMBL" id="BBO87290.1"/>
    </source>
</evidence>
<dbReference type="RefSeq" id="WP_155308762.1">
    <property type="nucleotide sequence ID" value="NZ_AP021879.1"/>
</dbReference>
<dbReference type="InterPro" id="IPR036890">
    <property type="entry name" value="HATPase_C_sf"/>
</dbReference>
<dbReference type="SMART" id="SM00388">
    <property type="entry name" value="HisKA"/>
    <property type="match status" value="1"/>
</dbReference>
<dbReference type="SUPFAM" id="SSF47384">
    <property type="entry name" value="Homodimeric domain of signal transducing histidine kinase"/>
    <property type="match status" value="1"/>
</dbReference>
<keyword evidence="4" id="KW-0175">Coiled coil</keyword>
<dbReference type="Gene3D" id="3.30.565.10">
    <property type="entry name" value="Histidine kinase-like ATPase, C-terminal domain"/>
    <property type="match status" value="1"/>
</dbReference>
<proteinExistence type="predicted"/>
<evidence type="ECO:0000256" key="4">
    <source>
        <dbReference type="SAM" id="Coils"/>
    </source>
</evidence>
<keyword evidence="9" id="KW-1185">Reference proteome</keyword>
<organism evidence="8 9">
    <name type="scientific">Desulfosarcina ovata subsp. ovata</name>
    <dbReference type="NCBI Taxonomy" id="2752305"/>
    <lineage>
        <taxon>Bacteria</taxon>
        <taxon>Pseudomonadati</taxon>
        <taxon>Thermodesulfobacteriota</taxon>
        <taxon>Desulfobacteria</taxon>
        <taxon>Desulfobacterales</taxon>
        <taxon>Desulfosarcinaceae</taxon>
        <taxon>Desulfosarcina</taxon>
    </lineage>
</organism>
<feature type="domain" description="Histidine kinase" evidence="6">
    <location>
        <begin position="223"/>
        <end position="447"/>
    </location>
</feature>
<feature type="domain" description="PAC" evidence="7">
    <location>
        <begin position="151"/>
        <end position="203"/>
    </location>
</feature>
<dbReference type="AlphaFoldDB" id="A0A5K8A4S3"/>
<dbReference type="InterPro" id="IPR004358">
    <property type="entry name" value="Sig_transdc_His_kin-like_C"/>
</dbReference>
<evidence type="ECO:0000256" key="1">
    <source>
        <dbReference type="ARBA" id="ARBA00000085"/>
    </source>
</evidence>
<accession>A0A5K8A4S3</accession>
<evidence type="ECO:0000256" key="5">
    <source>
        <dbReference type="SAM" id="MobiDB-lite"/>
    </source>
</evidence>
<dbReference type="InterPro" id="IPR003594">
    <property type="entry name" value="HATPase_dom"/>
</dbReference>
<evidence type="ECO:0000313" key="9">
    <source>
        <dbReference type="Proteomes" id="UP000422108"/>
    </source>
</evidence>
<evidence type="ECO:0000259" key="6">
    <source>
        <dbReference type="PROSITE" id="PS50109"/>
    </source>
</evidence>
<feature type="coiled-coil region" evidence="4">
    <location>
        <begin position="51"/>
        <end position="88"/>
    </location>
</feature>
<reference evidence="8 9" key="1">
    <citation type="submission" date="2019-11" db="EMBL/GenBank/DDBJ databases">
        <title>Comparative genomics of hydrocarbon-degrading Desulfosarcina strains.</title>
        <authorList>
            <person name="Watanabe M."/>
            <person name="Kojima H."/>
            <person name="Fukui M."/>
        </authorList>
    </citation>
    <scope>NUCLEOTIDE SEQUENCE [LARGE SCALE GENOMIC DNA]</scope>
    <source>
        <strain evidence="9">oXyS1</strain>
    </source>
</reference>
<evidence type="ECO:0000256" key="3">
    <source>
        <dbReference type="ARBA" id="ARBA00022553"/>
    </source>
</evidence>
<dbReference type="Gene3D" id="1.10.287.130">
    <property type="match status" value="1"/>
</dbReference>
<evidence type="ECO:0000256" key="2">
    <source>
        <dbReference type="ARBA" id="ARBA00012438"/>
    </source>
</evidence>
<dbReference type="CDD" id="cd00082">
    <property type="entry name" value="HisKA"/>
    <property type="match status" value="1"/>
</dbReference>
<dbReference type="Pfam" id="PF00512">
    <property type="entry name" value="HisKA"/>
    <property type="match status" value="1"/>
</dbReference>
<dbReference type="PRINTS" id="PR00344">
    <property type="entry name" value="BCTRLSENSOR"/>
</dbReference>
<dbReference type="CDD" id="cd00130">
    <property type="entry name" value="PAS"/>
    <property type="match status" value="1"/>
</dbReference>
<dbReference type="InterPro" id="IPR003661">
    <property type="entry name" value="HisK_dim/P_dom"/>
</dbReference>
<dbReference type="InterPro" id="IPR005467">
    <property type="entry name" value="His_kinase_dom"/>
</dbReference>
<evidence type="ECO:0000259" key="7">
    <source>
        <dbReference type="PROSITE" id="PS50113"/>
    </source>
</evidence>
<dbReference type="Gene3D" id="3.30.450.20">
    <property type="entry name" value="PAS domain"/>
    <property type="match status" value="1"/>
</dbReference>
<protein>
    <recommendedName>
        <fullName evidence="2">histidine kinase</fullName>
        <ecNumber evidence="2">2.7.13.3</ecNumber>
    </recommendedName>
</protein>
<dbReference type="Proteomes" id="UP000422108">
    <property type="component" value="Chromosome"/>
</dbReference>
<dbReference type="EC" id="2.7.13.3" evidence="2"/>
<sequence>MLKPFHKVGERMHPSHNPGNKFDRLRRQAEKLIQRNQQQDIHSPEDLLELIHELRIHQVELEIQNEELKRAQQELSDLHQAYERLYEFAPCGYVTLNPLGIITRVNLTGVILLSAPKPSLLGSAMSHYIATGWQDTFWDTCHTAARTGEKQRLEMQLKSRSDPPFWARADITADRDENGVAVQWRVVLTDISREKEIEEEKQQMAENLHQIQKMETLGTLAGGVAHDFNNILAIILGNYELINAKISEESPLKNKLERIRLAATRAKEVVRQLLTFARKDDIRQAVLNIADVVRETLPLIRSILPANITIQEHLASDIAPIFGNSTQIHQIIINLCTNAADAMLPMGGQIIVKVGNITLDKAAAGRHARLQPGSYVKLVVADTGCGMDANTRERIFDPYYTTKPFGKGTGIGLAVVHGIVEQHNGEIAVESNVDQGTIFTVFFPAFSGPVPDREKRPTNVGAGLYHGRSG</sequence>
<dbReference type="PROSITE" id="PS50113">
    <property type="entry name" value="PAC"/>
    <property type="match status" value="1"/>
</dbReference>
<comment type="catalytic activity">
    <reaction evidence="1">
        <text>ATP + protein L-histidine = ADP + protein N-phospho-L-histidine.</text>
        <dbReference type="EC" id="2.7.13.3"/>
    </reaction>
</comment>
<dbReference type="InterPro" id="IPR036097">
    <property type="entry name" value="HisK_dim/P_sf"/>
</dbReference>
<dbReference type="InterPro" id="IPR035965">
    <property type="entry name" value="PAS-like_dom_sf"/>
</dbReference>
<dbReference type="SUPFAM" id="SSF55874">
    <property type="entry name" value="ATPase domain of HSP90 chaperone/DNA topoisomerase II/histidine kinase"/>
    <property type="match status" value="1"/>
</dbReference>
<dbReference type="PANTHER" id="PTHR43065:SF42">
    <property type="entry name" value="TWO-COMPONENT SENSOR PPRA"/>
    <property type="match status" value="1"/>
</dbReference>
<dbReference type="SMART" id="SM00387">
    <property type="entry name" value="HATPase_c"/>
    <property type="match status" value="1"/>
</dbReference>
<dbReference type="PROSITE" id="PS50109">
    <property type="entry name" value="HIS_KIN"/>
    <property type="match status" value="1"/>
</dbReference>
<dbReference type="GO" id="GO:0000155">
    <property type="term" value="F:phosphorelay sensor kinase activity"/>
    <property type="evidence" value="ECO:0007669"/>
    <property type="project" value="InterPro"/>
</dbReference>